<dbReference type="InterPro" id="IPR013525">
    <property type="entry name" value="ABC2_TM"/>
</dbReference>
<protein>
    <submittedName>
        <fullName evidence="7">ABC transporter</fullName>
    </submittedName>
</protein>
<feature type="domain" description="ABC-2 type transporter transmembrane" evidence="6">
    <location>
        <begin position="14"/>
        <end position="210"/>
    </location>
</feature>
<feature type="transmembrane region" description="Helical" evidence="5">
    <location>
        <begin position="132"/>
        <end position="154"/>
    </location>
</feature>
<name>A0A2A2I904_9BACI</name>
<evidence type="ECO:0000256" key="4">
    <source>
        <dbReference type="ARBA" id="ARBA00023136"/>
    </source>
</evidence>
<keyword evidence="4 5" id="KW-0472">Membrane</keyword>
<gene>
    <name evidence="7" type="ORF">CIL05_18245</name>
</gene>
<evidence type="ECO:0000256" key="3">
    <source>
        <dbReference type="ARBA" id="ARBA00022989"/>
    </source>
</evidence>
<evidence type="ECO:0000256" key="2">
    <source>
        <dbReference type="ARBA" id="ARBA00022692"/>
    </source>
</evidence>
<dbReference type="EMBL" id="NPOA01000015">
    <property type="protein sequence ID" value="PAV28052.1"/>
    <property type="molecule type" value="Genomic_DNA"/>
</dbReference>
<dbReference type="AlphaFoldDB" id="A0A2A2I904"/>
<dbReference type="GO" id="GO:0016020">
    <property type="term" value="C:membrane"/>
    <property type="evidence" value="ECO:0007669"/>
    <property type="project" value="UniProtKB-SubCell"/>
</dbReference>
<feature type="transmembrane region" description="Helical" evidence="5">
    <location>
        <begin position="223"/>
        <end position="241"/>
    </location>
</feature>
<sequence length="244" mass="26923">MTKIVSEYKYVFQMQFLRNSGYLVFMALIQIMISIGIVIGFTYLIADPDTSSILYLSTGAPTLILIITGLVILPQQVGTSKADGFMEFMRTWPINRSIILGADTTLWVLITIPGIVVSSFVAHFMFQPGYDVSWTVVPAMLMIALTSIGVGYGFSYLLSPTASLGLSQIIVFGALMFSPVNFPMERLPEWLQLLHEVLPIYSMAEVMRASLAASTFTADAGNYINLIVWCILGYGGAIFILNRK</sequence>
<keyword evidence="3 5" id="KW-1133">Transmembrane helix</keyword>
<proteinExistence type="predicted"/>
<dbReference type="OrthoDB" id="9788252at2"/>
<evidence type="ECO:0000313" key="7">
    <source>
        <dbReference type="EMBL" id="PAV28052.1"/>
    </source>
</evidence>
<organism evidence="7 8">
    <name type="scientific">Virgibacillus profundi</name>
    <dbReference type="NCBI Taxonomy" id="2024555"/>
    <lineage>
        <taxon>Bacteria</taxon>
        <taxon>Bacillati</taxon>
        <taxon>Bacillota</taxon>
        <taxon>Bacilli</taxon>
        <taxon>Bacillales</taxon>
        <taxon>Bacillaceae</taxon>
        <taxon>Virgibacillus</taxon>
    </lineage>
</organism>
<evidence type="ECO:0000259" key="6">
    <source>
        <dbReference type="Pfam" id="PF01061"/>
    </source>
</evidence>
<feature type="transmembrane region" description="Helical" evidence="5">
    <location>
        <begin position="52"/>
        <end position="73"/>
    </location>
</feature>
<reference evidence="7 8" key="1">
    <citation type="submission" date="2017-08" db="EMBL/GenBank/DDBJ databases">
        <title>Virgibacillus indicus sp. nov. and Virgibacillus profoundi sp. nov, two moderately halophilic bacteria isolated from marine sediment by using the Microfluidic Streak Plate.</title>
        <authorList>
            <person name="Xu B."/>
            <person name="Hu B."/>
            <person name="Wang J."/>
            <person name="Zhu Y."/>
            <person name="Huang L."/>
            <person name="Du W."/>
            <person name="Huang Y."/>
        </authorList>
    </citation>
    <scope>NUCLEOTIDE SEQUENCE [LARGE SCALE GENOMIC DNA]</scope>
    <source>
        <strain evidence="7 8">IO3-P3-H5</strain>
    </source>
</reference>
<dbReference type="RefSeq" id="WP_095656980.1">
    <property type="nucleotide sequence ID" value="NZ_NPOA01000015.1"/>
</dbReference>
<keyword evidence="8" id="KW-1185">Reference proteome</keyword>
<comment type="caution">
    <text evidence="7">The sequence shown here is derived from an EMBL/GenBank/DDBJ whole genome shotgun (WGS) entry which is preliminary data.</text>
</comment>
<dbReference type="Proteomes" id="UP000218887">
    <property type="component" value="Unassembled WGS sequence"/>
</dbReference>
<evidence type="ECO:0000313" key="8">
    <source>
        <dbReference type="Proteomes" id="UP000218887"/>
    </source>
</evidence>
<comment type="subcellular location">
    <subcellularLocation>
        <location evidence="1">Membrane</location>
        <topology evidence="1">Multi-pass membrane protein</topology>
    </subcellularLocation>
</comment>
<keyword evidence="2 5" id="KW-0812">Transmembrane</keyword>
<evidence type="ECO:0000256" key="1">
    <source>
        <dbReference type="ARBA" id="ARBA00004141"/>
    </source>
</evidence>
<accession>A0A2A2I904</accession>
<dbReference type="GO" id="GO:0140359">
    <property type="term" value="F:ABC-type transporter activity"/>
    <property type="evidence" value="ECO:0007669"/>
    <property type="project" value="InterPro"/>
</dbReference>
<evidence type="ECO:0000256" key="5">
    <source>
        <dbReference type="SAM" id="Phobius"/>
    </source>
</evidence>
<feature type="transmembrane region" description="Helical" evidence="5">
    <location>
        <begin position="21"/>
        <end position="46"/>
    </location>
</feature>
<feature type="transmembrane region" description="Helical" evidence="5">
    <location>
        <begin position="106"/>
        <end position="126"/>
    </location>
</feature>
<feature type="transmembrane region" description="Helical" evidence="5">
    <location>
        <begin position="161"/>
        <end position="180"/>
    </location>
</feature>
<dbReference type="Pfam" id="PF01061">
    <property type="entry name" value="ABC2_membrane"/>
    <property type="match status" value="1"/>
</dbReference>